<reference evidence="1 2" key="1">
    <citation type="submission" date="2015-02" db="EMBL/GenBank/DDBJ databases">
        <title>Draft genome sequence of Lactobacillus collinoides CUPV2371 isolated from a natural cider, the first genome sequence of a strain of this species.</title>
        <authorList>
            <person name="Puertas A.I."/>
            <person name="Spano G."/>
            <person name="Capozzi V."/>
            <person name="Lamontanara A."/>
            <person name="Orru L."/>
            <person name="Duenas M.T."/>
        </authorList>
    </citation>
    <scope>NUCLEOTIDE SEQUENCE [LARGE SCALE GENOMIC DNA]</scope>
    <source>
        <strain evidence="1 2">237</strain>
    </source>
</reference>
<dbReference type="Pfam" id="PF05521">
    <property type="entry name" value="Phage_HCP"/>
    <property type="match status" value="1"/>
</dbReference>
<dbReference type="Proteomes" id="UP000076480">
    <property type="component" value="Unassembled WGS sequence"/>
</dbReference>
<dbReference type="NCBIfam" id="TIGR01563">
    <property type="entry name" value="gp16_SPP1"/>
    <property type="match status" value="1"/>
</dbReference>
<dbReference type="RefSeq" id="WP_063285566.1">
    <property type="nucleotide sequence ID" value="NZ_JYDC01000063.1"/>
</dbReference>
<dbReference type="InterPro" id="IPR008767">
    <property type="entry name" value="Phage_SPP1_head-tail_adaptor"/>
</dbReference>
<sequence>MVRRILPSQFNRVAQFGTLSSTENPNTGSYDPTFIPQIVLHVCPSKRSITQQYQVMGTTLEDTIVIIIRHNPKVNKSLQVSYGGQQYAILDISQDDSFNINTYDYLTLKLTEKAGS</sequence>
<evidence type="ECO:0000313" key="1">
    <source>
        <dbReference type="EMBL" id="KZL38728.1"/>
    </source>
</evidence>
<protein>
    <submittedName>
        <fullName evidence="1">Head-tail joining protein</fullName>
    </submittedName>
</protein>
<dbReference type="AlphaFoldDB" id="A0A166GDC1"/>
<dbReference type="EMBL" id="JYDC01000063">
    <property type="protein sequence ID" value="KZL38728.1"/>
    <property type="molecule type" value="Genomic_DNA"/>
</dbReference>
<keyword evidence="2" id="KW-1185">Reference proteome</keyword>
<proteinExistence type="predicted"/>
<dbReference type="PATRIC" id="fig|33960.6.peg.2994"/>
<evidence type="ECO:0000313" key="2">
    <source>
        <dbReference type="Proteomes" id="UP000076480"/>
    </source>
</evidence>
<gene>
    <name evidence="1" type="ORF">TY91_11755</name>
</gene>
<organism evidence="1 2">
    <name type="scientific">Secundilactobacillus collinoides</name>
    <name type="common">Lactobacillus collinoides</name>
    <dbReference type="NCBI Taxonomy" id="33960"/>
    <lineage>
        <taxon>Bacteria</taxon>
        <taxon>Bacillati</taxon>
        <taxon>Bacillota</taxon>
        <taxon>Bacilli</taxon>
        <taxon>Lactobacillales</taxon>
        <taxon>Lactobacillaceae</taxon>
        <taxon>Secundilactobacillus</taxon>
    </lineage>
</organism>
<name>A0A166GDC1_SECCO</name>
<comment type="caution">
    <text evidence="1">The sequence shown here is derived from an EMBL/GenBank/DDBJ whole genome shotgun (WGS) entry which is preliminary data.</text>
</comment>
<dbReference type="OrthoDB" id="2304198at2"/>
<accession>A0A166GDC1</accession>